<evidence type="ECO:0000256" key="5">
    <source>
        <dbReference type="ARBA" id="ARBA00023125"/>
    </source>
</evidence>
<dbReference type="PANTHER" id="PTHR33202:SF6">
    <property type="entry name" value="ZINC UPTAKE REGULATION PROTEIN"/>
    <property type="match status" value="1"/>
</dbReference>
<evidence type="ECO:0000256" key="1">
    <source>
        <dbReference type="ARBA" id="ARBA00007957"/>
    </source>
</evidence>
<keyword evidence="5" id="KW-0238">DNA-binding</keyword>
<dbReference type="InterPro" id="IPR036390">
    <property type="entry name" value="WH_DNA-bd_sf"/>
</dbReference>
<keyword evidence="2" id="KW-0678">Repressor</keyword>
<dbReference type="Gene3D" id="1.10.10.10">
    <property type="entry name" value="Winged helix-like DNA-binding domain superfamily/Winged helix DNA-binding domain"/>
    <property type="match status" value="1"/>
</dbReference>
<evidence type="ECO:0000256" key="2">
    <source>
        <dbReference type="ARBA" id="ARBA00022491"/>
    </source>
</evidence>
<dbReference type="EMBL" id="JAESJJ010000020">
    <property type="protein sequence ID" value="MBL3609924.1"/>
    <property type="molecule type" value="Genomic_DNA"/>
</dbReference>
<keyword evidence="4" id="KW-0805">Transcription regulation</keyword>
<dbReference type="SUPFAM" id="SSF46785">
    <property type="entry name" value="Winged helix' DNA-binding domain"/>
    <property type="match status" value="1"/>
</dbReference>
<keyword evidence="6" id="KW-0804">Transcription</keyword>
<dbReference type="Gene3D" id="3.30.1490.190">
    <property type="match status" value="1"/>
</dbReference>
<dbReference type="InterPro" id="IPR002481">
    <property type="entry name" value="FUR"/>
</dbReference>
<dbReference type="RefSeq" id="WP_202249690.1">
    <property type="nucleotide sequence ID" value="NZ_JAESJJ010000020.1"/>
</dbReference>
<gene>
    <name evidence="7" type="ORF">JMM60_14150</name>
</gene>
<dbReference type="InterPro" id="IPR036388">
    <property type="entry name" value="WH-like_DNA-bd_sf"/>
</dbReference>
<keyword evidence="3" id="KW-0862">Zinc</keyword>
<organism evidence="7 8">
    <name type="scientific">Rhodovulum sulfidophilum</name>
    <name type="common">Rhodobacter sulfidophilus</name>
    <dbReference type="NCBI Taxonomy" id="35806"/>
    <lineage>
        <taxon>Bacteria</taxon>
        <taxon>Pseudomonadati</taxon>
        <taxon>Pseudomonadota</taxon>
        <taxon>Alphaproteobacteria</taxon>
        <taxon>Rhodobacterales</taxon>
        <taxon>Paracoccaceae</taxon>
        <taxon>Rhodovulum</taxon>
    </lineage>
</organism>
<protein>
    <submittedName>
        <fullName evidence="7">Transcriptional repressor</fullName>
    </submittedName>
</protein>
<dbReference type="PANTHER" id="PTHR33202">
    <property type="entry name" value="ZINC UPTAKE REGULATION PROTEIN"/>
    <property type="match status" value="1"/>
</dbReference>
<reference evidence="7 8" key="1">
    <citation type="submission" date="2021-01" db="EMBL/GenBank/DDBJ databases">
        <title>Draft genomes of Rhodovulum sulfidophilum.</title>
        <authorList>
            <person name="Guzman M.S."/>
        </authorList>
    </citation>
    <scope>NUCLEOTIDE SEQUENCE [LARGE SCALE GENOMIC DNA]</scope>
    <source>
        <strain evidence="7 8">AB35</strain>
    </source>
</reference>
<evidence type="ECO:0000256" key="3">
    <source>
        <dbReference type="ARBA" id="ARBA00022833"/>
    </source>
</evidence>
<accession>A0ABS1RY77</accession>
<evidence type="ECO:0000313" key="8">
    <source>
        <dbReference type="Proteomes" id="UP000604473"/>
    </source>
</evidence>
<name>A0ABS1RY77_RHOSU</name>
<comment type="similarity">
    <text evidence="1">Belongs to the Fur family.</text>
</comment>
<evidence type="ECO:0000313" key="7">
    <source>
        <dbReference type="EMBL" id="MBL3609924.1"/>
    </source>
</evidence>
<dbReference type="Proteomes" id="UP000604473">
    <property type="component" value="Unassembled WGS sequence"/>
</dbReference>
<evidence type="ECO:0000256" key="6">
    <source>
        <dbReference type="ARBA" id="ARBA00023163"/>
    </source>
</evidence>
<comment type="caution">
    <text evidence="7">The sequence shown here is derived from an EMBL/GenBank/DDBJ whole genome shotgun (WGS) entry which is preliminary data.</text>
</comment>
<dbReference type="InterPro" id="IPR043135">
    <property type="entry name" value="Fur_C"/>
</dbReference>
<evidence type="ECO:0000256" key="4">
    <source>
        <dbReference type="ARBA" id="ARBA00023015"/>
    </source>
</evidence>
<proteinExistence type="inferred from homology"/>
<sequence length="160" mass="17442">MKAVGTVGHDREASTAERLASAESFCAENRLRFTAVRRRVFEILLDEQKALGAYDILERLDADGLGSQPPIAYRALDFLVKHGFVRRIERLSAYVACLQPRETHDPAVMICRICDSVEETTFAPSRGMLGAAARDAGFLIEQTVVEAIGVCANCRAAGAV</sequence>
<keyword evidence="8" id="KW-1185">Reference proteome</keyword>